<keyword evidence="2 8" id="KW-0813">Transport</keyword>
<evidence type="ECO:0000256" key="4">
    <source>
        <dbReference type="ARBA" id="ARBA00022989"/>
    </source>
</evidence>
<comment type="similarity">
    <text evidence="8">Belongs to the binding-protein-dependent transport system permease family.</text>
</comment>
<dbReference type="OrthoDB" id="9781705at2"/>
<evidence type="ECO:0000313" key="11">
    <source>
        <dbReference type="EMBL" id="RDS80768.1"/>
    </source>
</evidence>
<dbReference type="CDD" id="cd13607">
    <property type="entry name" value="PBP2_AfProX_like"/>
    <property type="match status" value="1"/>
</dbReference>
<dbReference type="Proteomes" id="UP000254258">
    <property type="component" value="Unassembled WGS sequence"/>
</dbReference>
<comment type="caution">
    <text evidence="11">The sequence shown here is derived from an EMBL/GenBank/DDBJ whole genome shotgun (WGS) entry which is preliminary data.</text>
</comment>
<feature type="transmembrane region" description="Helical" evidence="8">
    <location>
        <begin position="301"/>
        <end position="321"/>
    </location>
</feature>
<dbReference type="GO" id="GO:0022857">
    <property type="term" value="F:transmembrane transporter activity"/>
    <property type="evidence" value="ECO:0007669"/>
    <property type="project" value="InterPro"/>
</dbReference>
<dbReference type="PANTHER" id="PTHR30177">
    <property type="entry name" value="GLYCINE BETAINE/L-PROLINE TRANSPORT SYSTEM PERMEASE PROTEIN PROW"/>
    <property type="match status" value="1"/>
</dbReference>
<name>A0A370WX96_9GAMM</name>
<dbReference type="Gene3D" id="3.40.190.10">
    <property type="entry name" value="Periplasmic binding protein-like II"/>
    <property type="match status" value="1"/>
</dbReference>
<keyword evidence="9" id="KW-0732">Signal</keyword>
<proteinExistence type="inferred from homology"/>
<dbReference type="GO" id="GO:0031460">
    <property type="term" value="P:glycine betaine transport"/>
    <property type="evidence" value="ECO:0007669"/>
    <property type="project" value="TreeGrafter"/>
</dbReference>
<evidence type="ECO:0000256" key="7">
    <source>
        <dbReference type="ARBA" id="ARBA00035652"/>
    </source>
</evidence>
<protein>
    <submittedName>
        <fullName evidence="11">ABC transporter permease subunit</fullName>
    </submittedName>
</protein>
<dbReference type="Gene3D" id="1.10.3720.10">
    <property type="entry name" value="MetI-like"/>
    <property type="match status" value="1"/>
</dbReference>
<dbReference type="InterPro" id="IPR035906">
    <property type="entry name" value="MetI-like_sf"/>
</dbReference>
<dbReference type="Pfam" id="PF00528">
    <property type="entry name" value="BPD_transp_1"/>
    <property type="match status" value="1"/>
</dbReference>
<dbReference type="GO" id="GO:0043190">
    <property type="term" value="C:ATP-binding cassette (ABC) transporter complex"/>
    <property type="evidence" value="ECO:0007669"/>
    <property type="project" value="InterPro"/>
</dbReference>
<feature type="signal peptide" evidence="9">
    <location>
        <begin position="1"/>
        <end position="19"/>
    </location>
</feature>
<dbReference type="InterPro" id="IPR000515">
    <property type="entry name" value="MetI-like"/>
</dbReference>
<dbReference type="RefSeq" id="WP_115495912.1">
    <property type="nucleotide sequence ID" value="NZ_QRBE01000007.1"/>
</dbReference>
<gene>
    <name evidence="11" type="ORF">DWU98_12480</name>
</gene>
<evidence type="ECO:0000256" key="9">
    <source>
        <dbReference type="SAM" id="SignalP"/>
    </source>
</evidence>
<dbReference type="FunFam" id="1.10.3720.10:FF:000001">
    <property type="entry name" value="Glycine betaine ABC transporter, permease"/>
    <property type="match status" value="1"/>
</dbReference>
<keyword evidence="5 8" id="KW-0472">Membrane</keyword>
<dbReference type="PROSITE" id="PS50928">
    <property type="entry name" value="ABC_TM1"/>
    <property type="match status" value="1"/>
</dbReference>
<reference evidence="11 12" key="1">
    <citation type="submission" date="2018-07" db="EMBL/GenBank/DDBJ databases">
        <title>Dyella monticola sp. nov. and Dyella psychrodurans sp. nov. isolated from monsoon evergreen broad-leaved forest soil of Dinghu Mountain, China.</title>
        <authorList>
            <person name="Gao Z."/>
            <person name="Qiu L."/>
        </authorList>
    </citation>
    <scope>NUCLEOTIDE SEQUENCE [LARGE SCALE GENOMIC DNA]</scope>
    <source>
        <strain evidence="11 12">4G-K06</strain>
    </source>
</reference>
<evidence type="ECO:0000313" key="12">
    <source>
        <dbReference type="Proteomes" id="UP000254258"/>
    </source>
</evidence>
<comment type="similarity">
    <text evidence="6">In the C-terminal section; belongs to the OsmX family.</text>
</comment>
<dbReference type="InterPro" id="IPR041894">
    <property type="entry name" value="PBP2_ProX-like"/>
</dbReference>
<evidence type="ECO:0000256" key="6">
    <source>
        <dbReference type="ARBA" id="ARBA00035642"/>
    </source>
</evidence>
<feature type="chain" id="PRO_5016662231" evidence="9">
    <location>
        <begin position="20"/>
        <end position="492"/>
    </location>
</feature>
<comment type="similarity">
    <text evidence="7">In the N-terminal section; belongs to the binding-protein-dependent transport system permease family.</text>
</comment>
<dbReference type="InterPro" id="IPR051204">
    <property type="entry name" value="ABC_transp_perm/SBD"/>
</dbReference>
<dbReference type="PANTHER" id="PTHR30177:SF4">
    <property type="entry name" value="OSMOPROTECTANT IMPORT PERMEASE PROTEIN OSMW"/>
    <property type="match status" value="1"/>
</dbReference>
<dbReference type="Pfam" id="PF04069">
    <property type="entry name" value="OpuAC"/>
    <property type="match status" value="1"/>
</dbReference>
<feature type="transmembrane region" description="Helical" evidence="8">
    <location>
        <begin position="421"/>
        <end position="441"/>
    </location>
</feature>
<evidence type="ECO:0000256" key="8">
    <source>
        <dbReference type="RuleBase" id="RU363032"/>
    </source>
</evidence>
<dbReference type="Gene3D" id="3.40.190.120">
    <property type="entry name" value="Osmoprotection protein (prox), domain 2"/>
    <property type="match status" value="1"/>
</dbReference>
<evidence type="ECO:0000259" key="10">
    <source>
        <dbReference type="PROSITE" id="PS50928"/>
    </source>
</evidence>
<evidence type="ECO:0000256" key="5">
    <source>
        <dbReference type="ARBA" id="ARBA00023136"/>
    </source>
</evidence>
<feature type="transmembrane region" description="Helical" evidence="8">
    <location>
        <begin position="355"/>
        <end position="373"/>
    </location>
</feature>
<evidence type="ECO:0000256" key="3">
    <source>
        <dbReference type="ARBA" id="ARBA00022692"/>
    </source>
</evidence>
<dbReference type="InterPro" id="IPR007210">
    <property type="entry name" value="ABC_Gly_betaine_transp_sub-bd"/>
</dbReference>
<comment type="subcellular location">
    <subcellularLocation>
        <location evidence="1 8">Cell membrane</location>
        <topology evidence="1 8">Multi-pass membrane protein</topology>
    </subcellularLocation>
</comment>
<keyword evidence="4 8" id="KW-1133">Transmembrane helix</keyword>
<dbReference type="AlphaFoldDB" id="A0A370WX96"/>
<dbReference type="EMBL" id="QRBE01000007">
    <property type="protein sequence ID" value="RDS80768.1"/>
    <property type="molecule type" value="Genomic_DNA"/>
</dbReference>
<keyword evidence="12" id="KW-1185">Reference proteome</keyword>
<organism evidence="11 12">
    <name type="scientific">Dyella monticola</name>
    <dbReference type="NCBI Taxonomy" id="1927958"/>
    <lineage>
        <taxon>Bacteria</taxon>
        <taxon>Pseudomonadati</taxon>
        <taxon>Pseudomonadota</taxon>
        <taxon>Gammaproteobacteria</taxon>
        <taxon>Lysobacterales</taxon>
        <taxon>Rhodanobacteraceae</taxon>
        <taxon>Dyella</taxon>
    </lineage>
</organism>
<keyword evidence="3 8" id="KW-0812">Transmembrane</keyword>
<dbReference type="CDD" id="cd06261">
    <property type="entry name" value="TM_PBP2"/>
    <property type="match status" value="1"/>
</dbReference>
<feature type="transmembrane region" description="Helical" evidence="8">
    <location>
        <begin position="453"/>
        <end position="474"/>
    </location>
</feature>
<evidence type="ECO:0000256" key="2">
    <source>
        <dbReference type="ARBA" id="ARBA00022448"/>
    </source>
</evidence>
<dbReference type="SUPFAM" id="SSF53850">
    <property type="entry name" value="Periplasmic binding protein-like II"/>
    <property type="match status" value="1"/>
</dbReference>
<accession>A0A370WX96</accession>
<sequence>MKRAWIMLVVMLMPALACATPVRIGSKQFTESVILGEIARLAGREAGVQVVHQRELGGTAILWGALEHGDIDAYPEYTGTLTHELLKNVAPDADIPTLRAALKPLGIGITDSLGFDDTYAIGMRADRAAQLGIRRLSDLALHPDLHLAFSNEFMARSDGWPGLRQRYQLPQTNVRGMDHALAYRALASGAVDATDLYSTDAEIPYYHLRTLDDDRHYFPHYQAVYLYRLDLEQRSPAFVQALNKLAGRIDANAMRQMNALVKMQGKKEVEVAADFLGVQPDRDGTGLWARLLQRTLEHLRLVLISLAAAVLLAIPLGVLAARSKRLGHLVMALSGVLQTIPSLAMFVFMIPLFGIGTWPAIAALFLYSLLPIVRNTYAGLTGIAPDLRESAAALGLPRGVRLRRVELPMAMRSILAGVKTAAVINVGTATLGALIGAGGYGQPIVTGIRLDNIGLILEGAIPSACMALVVQALFEGVERWLTPRGMRLEARQ</sequence>
<evidence type="ECO:0000256" key="1">
    <source>
        <dbReference type="ARBA" id="ARBA00004651"/>
    </source>
</evidence>
<feature type="domain" description="ABC transmembrane type-1" evidence="10">
    <location>
        <begin position="295"/>
        <end position="474"/>
    </location>
</feature>
<dbReference type="SUPFAM" id="SSF161098">
    <property type="entry name" value="MetI-like"/>
    <property type="match status" value="1"/>
</dbReference>